<dbReference type="Proteomes" id="UP000271320">
    <property type="component" value="Unassembled WGS sequence"/>
</dbReference>
<dbReference type="AlphaFoldDB" id="A0A3R9RXW0"/>
<proteinExistence type="predicted"/>
<dbReference type="RefSeq" id="WP_017386647.1">
    <property type="nucleotide sequence ID" value="NZ_BKDB01000003.1"/>
</dbReference>
<protein>
    <submittedName>
        <fullName evidence="1">Uncharacterized protein</fullName>
    </submittedName>
</protein>
<evidence type="ECO:0000313" key="2">
    <source>
        <dbReference type="Proteomes" id="UP000271320"/>
    </source>
</evidence>
<organism evidence="1 2">
    <name type="scientific">Acinetobacter pittii</name>
    <name type="common">Acinetobacter genomosp. 3</name>
    <dbReference type="NCBI Taxonomy" id="48296"/>
    <lineage>
        <taxon>Bacteria</taxon>
        <taxon>Pseudomonadati</taxon>
        <taxon>Pseudomonadota</taxon>
        <taxon>Gammaproteobacteria</taxon>
        <taxon>Moraxellales</taxon>
        <taxon>Moraxellaceae</taxon>
        <taxon>Acinetobacter</taxon>
        <taxon>Acinetobacter calcoaceticus/baumannii complex</taxon>
    </lineage>
</organism>
<reference evidence="1 2" key="1">
    <citation type="submission" date="2018-10" db="EMBL/GenBank/DDBJ databases">
        <title>GWAS and RNA-Seq identify cryptic mechanisms of antimicrobial resistance in Acinetobacter baumannii.</title>
        <authorList>
            <person name="Sahl J.W."/>
        </authorList>
    </citation>
    <scope>NUCLEOTIDE SEQUENCE [LARGE SCALE GENOMIC DNA]</scope>
    <source>
        <strain evidence="1 2">TG41884</strain>
    </source>
</reference>
<sequence length="156" mass="18113">MTKFIAIAEKVYEEFEKKNLFSESTIEQLNNLVSAIRKELKGSSCKLKNNYIDFEACLNKPPDQCVVKLDISLMPKYKNKLEYIMWLASFIERITVGGRPKLPPLTSLIPAEYQARQEVKVDLEEERRKSEESANMIRSYFDSDDYKKNEKSLATS</sequence>
<dbReference type="EMBL" id="RFEW01000017">
    <property type="protein sequence ID" value="RSO56191.1"/>
    <property type="molecule type" value="Genomic_DNA"/>
</dbReference>
<evidence type="ECO:0000313" key="1">
    <source>
        <dbReference type="EMBL" id="RSO56191.1"/>
    </source>
</evidence>
<name>A0A3R9RXW0_ACIPI</name>
<gene>
    <name evidence="1" type="ORF">EA752_16720</name>
</gene>
<comment type="caution">
    <text evidence="1">The sequence shown here is derived from an EMBL/GenBank/DDBJ whole genome shotgun (WGS) entry which is preliminary data.</text>
</comment>
<accession>A0A3R9RXW0</accession>